<reference evidence="1 2" key="1">
    <citation type="submission" date="2018-11" db="EMBL/GenBank/DDBJ databases">
        <authorList>
            <consortium name="Pathogen Informatics"/>
        </authorList>
    </citation>
    <scope>NUCLEOTIDE SEQUENCE [LARGE SCALE GENOMIC DNA]</scope>
    <source>
        <strain>Denwood</strain>
        <strain evidence="2">Zambia</strain>
    </source>
</reference>
<gene>
    <name evidence="1" type="ORF">SMTD_LOCUS11157</name>
</gene>
<proteinExistence type="predicted"/>
<accession>A0A183P9X1</accession>
<organism evidence="1 2">
    <name type="scientific">Schistosoma mattheei</name>
    <dbReference type="NCBI Taxonomy" id="31246"/>
    <lineage>
        <taxon>Eukaryota</taxon>
        <taxon>Metazoa</taxon>
        <taxon>Spiralia</taxon>
        <taxon>Lophotrochozoa</taxon>
        <taxon>Platyhelminthes</taxon>
        <taxon>Trematoda</taxon>
        <taxon>Digenea</taxon>
        <taxon>Strigeidida</taxon>
        <taxon>Schistosomatoidea</taxon>
        <taxon>Schistosomatidae</taxon>
        <taxon>Schistosoma</taxon>
    </lineage>
</organism>
<evidence type="ECO:0000313" key="1">
    <source>
        <dbReference type="EMBL" id="VDP57240.1"/>
    </source>
</evidence>
<sequence>MIIDSKILIIADISGKYLVFICFGLNDTWSHSF</sequence>
<evidence type="ECO:0000313" key="2">
    <source>
        <dbReference type="Proteomes" id="UP000269396"/>
    </source>
</evidence>
<dbReference type="Proteomes" id="UP000269396">
    <property type="component" value="Unassembled WGS sequence"/>
</dbReference>
<name>A0A183P9X1_9TREM</name>
<protein>
    <submittedName>
        <fullName evidence="1">Uncharacterized protein</fullName>
    </submittedName>
</protein>
<dbReference type="AlphaFoldDB" id="A0A183P9X1"/>
<keyword evidence="2" id="KW-1185">Reference proteome</keyword>
<dbReference type="EMBL" id="UZAL01031211">
    <property type="protein sequence ID" value="VDP57240.1"/>
    <property type="molecule type" value="Genomic_DNA"/>
</dbReference>